<sequence>AMTQNMPTEILGKVNPKEIPNIQSITPDAEIGYMLEVNLEAPVHLHDFFTDYPLTPEKQIVPENWLSLYNKRLVNNKEIGNGKYVYTIFDNDDQVDVNLHVNKTVNILEDISDDITKLFIL</sequence>
<dbReference type="EMBL" id="CAMKVN010007121">
    <property type="protein sequence ID" value="CAI2191126.1"/>
    <property type="molecule type" value="Genomic_DNA"/>
</dbReference>
<keyword evidence="2" id="KW-1185">Reference proteome</keyword>
<gene>
    <name evidence="1" type="ORF">FWILDA_LOCUS14919</name>
</gene>
<proteinExistence type="predicted"/>
<feature type="non-terminal residue" evidence="1">
    <location>
        <position position="1"/>
    </location>
</feature>
<evidence type="ECO:0000313" key="2">
    <source>
        <dbReference type="Proteomes" id="UP001153678"/>
    </source>
</evidence>
<reference evidence="1" key="1">
    <citation type="submission" date="2022-08" db="EMBL/GenBank/DDBJ databases">
        <authorList>
            <person name="Kallberg Y."/>
            <person name="Tangrot J."/>
            <person name="Rosling A."/>
        </authorList>
    </citation>
    <scope>NUCLEOTIDE SEQUENCE</scope>
    <source>
        <strain evidence="1">Wild A</strain>
    </source>
</reference>
<accession>A0A9W4T388</accession>
<comment type="caution">
    <text evidence="1">The sequence shown here is derived from an EMBL/GenBank/DDBJ whole genome shotgun (WGS) entry which is preliminary data.</text>
</comment>
<dbReference type="Proteomes" id="UP001153678">
    <property type="component" value="Unassembled WGS sequence"/>
</dbReference>
<protein>
    <submittedName>
        <fullName evidence="1">12912_t:CDS:1</fullName>
    </submittedName>
</protein>
<evidence type="ECO:0000313" key="1">
    <source>
        <dbReference type="EMBL" id="CAI2191126.1"/>
    </source>
</evidence>
<name>A0A9W4T388_9GLOM</name>
<organism evidence="1 2">
    <name type="scientific">Funneliformis geosporum</name>
    <dbReference type="NCBI Taxonomy" id="1117311"/>
    <lineage>
        <taxon>Eukaryota</taxon>
        <taxon>Fungi</taxon>
        <taxon>Fungi incertae sedis</taxon>
        <taxon>Mucoromycota</taxon>
        <taxon>Glomeromycotina</taxon>
        <taxon>Glomeromycetes</taxon>
        <taxon>Glomerales</taxon>
        <taxon>Glomeraceae</taxon>
        <taxon>Funneliformis</taxon>
    </lineage>
</organism>
<dbReference type="AlphaFoldDB" id="A0A9W4T388"/>